<keyword evidence="12" id="KW-1185">Reference proteome</keyword>
<comment type="catalytic activity">
    <reaction evidence="1">
        <text>Endohydrolysis of (1-&gt;4)-beta-D-glucosidic linkages in cellulose, lichenin and cereal beta-D-glucans.</text>
        <dbReference type="EC" id="3.2.1.4"/>
    </reaction>
</comment>
<keyword evidence="8" id="KW-0624">Polysaccharide degradation</keyword>
<comment type="similarity">
    <text evidence="2">Belongs to the glycosyl hydrolase 9 (cellulase E) family.</text>
</comment>
<dbReference type="GO" id="GO:0008810">
    <property type="term" value="F:cellulase activity"/>
    <property type="evidence" value="ECO:0007669"/>
    <property type="project" value="UniProtKB-EC"/>
</dbReference>
<dbReference type="GO" id="GO:0030245">
    <property type="term" value="P:cellulose catabolic process"/>
    <property type="evidence" value="ECO:0007669"/>
    <property type="project" value="UniProtKB-KW"/>
</dbReference>
<evidence type="ECO:0000313" key="11">
    <source>
        <dbReference type="EMBL" id="KAK2079255.1"/>
    </source>
</evidence>
<evidence type="ECO:0000259" key="10">
    <source>
        <dbReference type="Pfam" id="PF00759"/>
    </source>
</evidence>
<name>A0AAD9IL97_PROWI</name>
<evidence type="ECO:0000256" key="8">
    <source>
        <dbReference type="ARBA" id="ARBA00023326"/>
    </source>
</evidence>
<evidence type="ECO:0000256" key="4">
    <source>
        <dbReference type="ARBA" id="ARBA00022801"/>
    </source>
</evidence>
<proteinExistence type="inferred from homology"/>
<evidence type="ECO:0000313" key="12">
    <source>
        <dbReference type="Proteomes" id="UP001255856"/>
    </source>
</evidence>
<dbReference type="EC" id="3.2.1.4" evidence="3"/>
<evidence type="ECO:0000256" key="1">
    <source>
        <dbReference type="ARBA" id="ARBA00000966"/>
    </source>
</evidence>
<dbReference type="SUPFAM" id="SSF48208">
    <property type="entry name" value="Six-hairpin glycosidases"/>
    <property type="match status" value="1"/>
</dbReference>
<accession>A0AAD9IL97</accession>
<evidence type="ECO:0000256" key="3">
    <source>
        <dbReference type="ARBA" id="ARBA00012601"/>
    </source>
</evidence>
<keyword evidence="7" id="KW-0326">Glycosidase</keyword>
<feature type="region of interest" description="Disordered" evidence="9">
    <location>
        <begin position="45"/>
        <end position="67"/>
    </location>
</feature>
<dbReference type="InterPro" id="IPR008928">
    <property type="entry name" value="6-hairpin_glycosidase_sf"/>
</dbReference>
<evidence type="ECO:0000256" key="2">
    <source>
        <dbReference type="ARBA" id="ARBA00007072"/>
    </source>
</evidence>
<evidence type="ECO:0000256" key="9">
    <source>
        <dbReference type="SAM" id="MobiDB-lite"/>
    </source>
</evidence>
<comment type="caution">
    <text evidence="11">The sequence shown here is derived from an EMBL/GenBank/DDBJ whole genome shotgun (WGS) entry which is preliminary data.</text>
</comment>
<feature type="compositionally biased region" description="Low complexity" evidence="9">
    <location>
        <begin position="56"/>
        <end position="66"/>
    </location>
</feature>
<dbReference type="Pfam" id="PF00759">
    <property type="entry name" value="Glyco_hydro_9"/>
    <property type="match status" value="1"/>
</dbReference>
<gene>
    <name evidence="11" type="ORF">QBZ16_002946</name>
</gene>
<dbReference type="PANTHER" id="PTHR22298">
    <property type="entry name" value="ENDO-1,4-BETA-GLUCANASE"/>
    <property type="match status" value="1"/>
</dbReference>
<sequence length="568" mass="61717">MGFAGNVGLTFRNQAEATFNGYSLECGYAGVCNYGVRDGQNMSYTPTTGGKGRSVAAAASSTTPPANDSAPYDYIEALSKTLIYFDAQLSGALPVFRLDWRGDSCTGCRGDYGEDLSGGYYESGGSTMKMSVVHNFQTSILAWAGVAFKNGLRAAGVLPELKWKVKHGADFLLNSVVSESPLVFMAVYGNSTQDFDNFSPVELFERYVPARPAGYLKGADTGSEATGGAAAALAASSFLLRTDLPDWSAEALRKAKALYAFASANPRSFRDSADPVVQNMQMLYATNGEFADELAWAAAWLYRATGEERYLAEARDWFGRAAFHNTLETWNYYPAAAVLLSAMRPGEAAFSAGARQFFDQYLNLVLGHTDAGAVYAYHWSSNAQVGNVAFLAAIHAANERAVDAAYRARLLNYGHFQTDYLLGDAGRSWVIGFGHHWPKYVWHKGSYFSTQTWTEAMGELLWTGRDVGPWSSKKTGEDKVLQRGQMVMISSLEPNPHILYGGVWGSPLQNDGLVASRKDYTYAEPANPTNTAIVGALAHMVEYFGLAGAYEGDMTGVNHVDYNELLTS</sequence>
<dbReference type="AlphaFoldDB" id="A0AAD9IL97"/>
<feature type="domain" description="Glycoside hydrolase family 9" evidence="10">
    <location>
        <begin position="74"/>
        <end position="537"/>
    </location>
</feature>
<organism evidence="11 12">
    <name type="scientific">Prototheca wickerhamii</name>
    <dbReference type="NCBI Taxonomy" id="3111"/>
    <lineage>
        <taxon>Eukaryota</taxon>
        <taxon>Viridiplantae</taxon>
        <taxon>Chlorophyta</taxon>
        <taxon>core chlorophytes</taxon>
        <taxon>Trebouxiophyceae</taxon>
        <taxon>Chlorellales</taxon>
        <taxon>Chlorellaceae</taxon>
        <taxon>Prototheca</taxon>
    </lineage>
</organism>
<dbReference type="InterPro" id="IPR012341">
    <property type="entry name" value="6hp_glycosidase-like_sf"/>
</dbReference>
<evidence type="ECO:0000256" key="5">
    <source>
        <dbReference type="ARBA" id="ARBA00023001"/>
    </source>
</evidence>
<keyword evidence="4" id="KW-0378">Hydrolase</keyword>
<keyword evidence="6" id="KW-0119">Carbohydrate metabolism</keyword>
<protein>
    <recommendedName>
        <fullName evidence="3">cellulase</fullName>
        <ecNumber evidence="3">3.2.1.4</ecNumber>
    </recommendedName>
</protein>
<dbReference type="Gene3D" id="1.50.10.10">
    <property type="match status" value="1"/>
</dbReference>
<evidence type="ECO:0000256" key="7">
    <source>
        <dbReference type="ARBA" id="ARBA00023295"/>
    </source>
</evidence>
<dbReference type="Proteomes" id="UP001255856">
    <property type="component" value="Unassembled WGS sequence"/>
</dbReference>
<dbReference type="InterPro" id="IPR001701">
    <property type="entry name" value="Glyco_hydro_9"/>
</dbReference>
<dbReference type="EMBL" id="JASFZW010000003">
    <property type="protein sequence ID" value="KAK2079255.1"/>
    <property type="molecule type" value="Genomic_DNA"/>
</dbReference>
<keyword evidence="5" id="KW-0136">Cellulose degradation</keyword>
<reference evidence="11" key="1">
    <citation type="submission" date="2021-01" db="EMBL/GenBank/DDBJ databases">
        <authorList>
            <person name="Eckstrom K.M.E."/>
        </authorList>
    </citation>
    <scope>NUCLEOTIDE SEQUENCE</scope>
    <source>
        <strain evidence="11">UVCC 0001</strain>
    </source>
</reference>
<evidence type="ECO:0000256" key="6">
    <source>
        <dbReference type="ARBA" id="ARBA00023277"/>
    </source>
</evidence>